<name>A0A1J9Q4D2_9EURO</name>
<evidence type="ECO:0000313" key="3">
    <source>
        <dbReference type="Proteomes" id="UP000182235"/>
    </source>
</evidence>
<proteinExistence type="predicted"/>
<evidence type="ECO:0000256" key="1">
    <source>
        <dbReference type="SAM" id="MobiDB-lite"/>
    </source>
</evidence>
<comment type="caution">
    <text evidence="2">The sequence shown here is derived from an EMBL/GenBank/DDBJ whole genome shotgun (WGS) entry which is preliminary data.</text>
</comment>
<dbReference type="Proteomes" id="UP000182235">
    <property type="component" value="Unassembled WGS sequence"/>
</dbReference>
<accession>A0A1J9Q4D2</accession>
<organism evidence="2 3">
    <name type="scientific">Emergomyces pasteurianus Ep9510</name>
    <dbReference type="NCBI Taxonomy" id="1447872"/>
    <lineage>
        <taxon>Eukaryota</taxon>
        <taxon>Fungi</taxon>
        <taxon>Dikarya</taxon>
        <taxon>Ascomycota</taxon>
        <taxon>Pezizomycotina</taxon>
        <taxon>Eurotiomycetes</taxon>
        <taxon>Eurotiomycetidae</taxon>
        <taxon>Onygenales</taxon>
        <taxon>Ajellomycetaceae</taxon>
        <taxon>Emergomyces</taxon>
    </lineage>
</organism>
<dbReference type="VEuPathDB" id="FungiDB:AJ78_08296"/>
<reference evidence="2 3" key="1">
    <citation type="submission" date="2015-07" db="EMBL/GenBank/DDBJ databases">
        <title>Emmonsia species relationships and genome sequence.</title>
        <authorList>
            <consortium name="The Broad Institute Genomics Platform"/>
            <person name="Cuomo C.A."/>
            <person name="Munoz J.F."/>
            <person name="Imamovic A."/>
            <person name="Priest M.E."/>
            <person name="Young S."/>
            <person name="Clay O.K."/>
            <person name="McEwen J.G."/>
        </authorList>
    </citation>
    <scope>NUCLEOTIDE SEQUENCE [LARGE SCALE GENOMIC DNA]</scope>
    <source>
        <strain evidence="2 3">UAMH 9510</strain>
    </source>
</reference>
<evidence type="ECO:0000313" key="2">
    <source>
        <dbReference type="EMBL" id="OJD10780.1"/>
    </source>
</evidence>
<protein>
    <submittedName>
        <fullName evidence="2">Uncharacterized protein</fullName>
    </submittedName>
</protein>
<feature type="compositionally biased region" description="Polar residues" evidence="1">
    <location>
        <begin position="97"/>
        <end position="122"/>
    </location>
</feature>
<feature type="region of interest" description="Disordered" evidence="1">
    <location>
        <begin position="94"/>
        <end position="136"/>
    </location>
</feature>
<dbReference type="AlphaFoldDB" id="A0A1J9Q4D2"/>
<gene>
    <name evidence="2" type="ORF">AJ78_08296</name>
</gene>
<sequence length="275" mass="31074">MDSQRSMDLFFGGNEAEKAERTKLLLHELNNLVKGGAFSWELWACLHLADLGSLRSIVEDVKPSRVPQGVLGGYEQLVKESKLVRHSPLRKECYDSRATSTATTPVQPSTPAQADTSASHATQLPGHRKRRWDGVQRRDQLQSELESVLLPHMGKYSCMLTENTSAVYETRDNVSSQNLVNPLKSPIFSLLLCEIYRLRKARAQSFGLWKALKLFWTEEKVNSVQFKIPLRPQRTFSASLQMLIPTRAGLTVLLNISEAMRRIQAVLLCLYGYLT</sequence>
<dbReference type="EMBL" id="LGRN01000692">
    <property type="protein sequence ID" value="OJD10780.1"/>
    <property type="molecule type" value="Genomic_DNA"/>
</dbReference>
<keyword evidence="3" id="KW-1185">Reference proteome</keyword>